<protein>
    <submittedName>
        <fullName evidence="1">Uncharacterized protein</fullName>
    </submittedName>
</protein>
<keyword evidence="2" id="KW-1185">Reference proteome</keyword>
<proteinExistence type="predicted"/>
<evidence type="ECO:0000313" key="2">
    <source>
        <dbReference type="Proteomes" id="UP000092993"/>
    </source>
</evidence>
<accession>A0A1C7LMF8</accession>
<reference evidence="1 2" key="1">
    <citation type="submission" date="2016-03" db="EMBL/GenBank/DDBJ databases">
        <title>Whole genome sequencing of Grifola frondosa 9006-11.</title>
        <authorList>
            <person name="Min B."/>
            <person name="Park H."/>
            <person name="Kim J.-G."/>
            <person name="Cho H."/>
            <person name="Oh Y.-L."/>
            <person name="Kong W.-S."/>
            <person name="Choi I.-G."/>
        </authorList>
    </citation>
    <scope>NUCLEOTIDE SEQUENCE [LARGE SCALE GENOMIC DNA]</scope>
    <source>
        <strain evidence="1 2">9006-11</strain>
    </source>
</reference>
<dbReference type="AlphaFoldDB" id="A0A1C7LMF8"/>
<name>A0A1C7LMF8_GRIFR</name>
<dbReference type="STRING" id="5627.A0A1C7LMF8"/>
<evidence type="ECO:0000313" key="1">
    <source>
        <dbReference type="EMBL" id="OBZ65790.1"/>
    </source>
</evidence>
<gene>
    <name evidence="1" type="ORF">A0H81_14348</name>
</gene>
<dbReference type="Proteomes" id="UP000092993">
    <property type="component" value="Unassembled WGS sequence"/>
</dbReference>
<comment type="caution">
    <text evidence="1">The sequence shown here is derived from an EMBL/GenBank/DDBJ whole genome shotgun (WGS) entry which is preliminary data.</text>
</comment>
<dbReference type="OMA" id="LRMASCH"/>
<sequence length="227" mass="25521">MDCLELNIRQLILSDLASNIEAFKDETENAEVLTTIDLVTSKVETRAVSDQTVSEELEEERVFMPNSRVQCNIGFAELAVNLPDAHVSDSLPVLVDILRDVPYIEFDQCLAWEEWALPDQLVFATVSALLRMASCHPGYRSDAINAILKFTSHIVHKLQSAEPIDVLTQYAPSFHGFYRAIISIPFDWYTQEWAALSTHLNVLFSSDVIAFTSSRLLFLVISLAVDL</sequence>
<organism evidence="1 2">
    <name type="scientific">Grifola frondosa</name>
    <name type="common">Maitake</name>
    <name type="synonym">Polyporus frondosus</name>
    <dbReference type="NCBI Taxonomy" id="5627"/>
    <lineage>
        <taxon>Eukaryota</taxon>
        <taxon>Fungi</taxon>
        <taxon>Dikarya</taxon>
        <taxon>Basidiomycota</taxon>
        <taxon>Agaricomycotina</taxon>
        <taxon>Agaricomycetes</taxon>
        <taxon>Polyporales</taxon>
        <taxon>Grifolaceae</taxon>
        <taxon>Grifola</taxon>
    </lineage>
</organism>
<dbReference type="OrthoDB" id="10264149at2759"/>
<dbReference type="EMBL" id="LUGG01000041">
    <property type="protein sequence ID" value="OBZ65790.1"/>
    <property type="molecule type" value="Genomic_DNA"/>
</dbReference>